<proteinExistence type="predicted"/>
<dbReference type="PATRIC" id="fig|710421.3.peg.5457"/>
<keyword evidence="2" id="KW-1185">Reference proteome</keyword>
<geneLocation type="plasmid" evidence="1 2">
    <name>pMYCCH.01</name>
</geneLocation>
<name>I4BS82_MYCCN</name>
<dbReference type="KEGG" id="mcb:Mycch_5470"/>
<sequence>MNTESVIDLILNIGAGQHDRDEVRSCVADFIRDDAGGYGYLAWRYSADHRRAYTDSSARTVHRDLAVMAEVVDTQTLLVSQIISACGPVLEQPALAKRILHAKFSDLIDADDIGRSATDELRHVRAGLDFLRLAVVLVIASPDCDHRLWNMLDRIRPPAPDQLVETNVLLESAIARLNGLIDNVETLLRVDEVPLASIFRE</sequence>
<dbReference type="Proteomes" id="UP000006057">
    <property type="component" value="Plasmid pMYCCH.01"/>
</dbReference>
<evidence type="ECO:0000313" key="1">
    <source>
        <dbReference type="EMBL" id="AFM20139.1"/>
    </source>
</evidence>
<dbReference type="HOGENOM" id="CLU_1359138_0_0_11"/>
<evidence type="ECO:0000313" key="2">
    <source>
        <dbReference type="Proteomes" id="UP000006057"/>
    </source>
</evidence>
<organism evidence="1 2">
    <name type="scientific">Mycolicibacterium chubuense (strain NBB4)</name>
    <name type="common">Mycobacterium chubuense</name>
    <dbReference type="NCBI Taxonomy" id="710421"/>
    <lineage>
        <taxon>Bacteria</taxon>
        <taxon>Bacillati</taxon>
        <taxon>Actinomycetota</taxon>
        <taxon>Actinomycetes</taxon>
        <taxon>Mycobacteriales</taxon>
        <taxon>Mycobacteriaceae</taxon>
        <taxon>Mycolicibacterium</taxon>
    </lineage>
</organism>
<accession>I4BS82</accession>
<reference evidence="1 2" key="1">
    <citation type="submission" date="2012-06" db="EMBL/GenBank/DDBJ databases">
        <title>Complete sequence of plasmid 1 of Mycobacterium chubuense NBB4.</title>
        <authorList>
            <consortium name="US DOE Joint Genome Institute"/>
            <person name="Lucas S."/>
            <person name="Han J."/>
            <person name="Lapidus A."/>
            <person name="Cheng J.-F."/>
            <person name="Goodwin L."/>
            <person name="Pitluck S."/>
            <person name="Peters L."/>
            <person name="Mikhailova N."/>
            <person name="Teshima H."/>
            <person name="Detter J.C."/>
            <person name="Han C."/>
            <person name="Tapia R."/>
            <person name="Land M."/>
            <person name="Hauser L."/>
            <person name="Kyrpides N."/>
            <person name="Ivanova N."/>
            <person name="Pagani I."/>
            <person name="Mattes T."/>
            <person name="Holmes A."/>
            <person name="Rutledge P."/>
            <person name="Paulsen I."/>
            <person name="Coleman N."/>
            <person name="Woyke T."/>
        </authorList>
    </citation>
    <scope>NUCLEOTIDE SEQUENCE [LARGE SCALE GENOMIC DNA]</scope>
    <source>
        <strain evidence="1 2">NBB4</strain>
        <plasmid evidence="1 2">pMYCCH.01</plasmid>
    </source>
</reference>
<keyword evidence="1" id="KW-0614">Plasmid</keyword>
<dbReference type="EMBL" id="CP003054">
    <property type="protein sequence ID" value="AFM20139.1"/>
    <property type="molecule type" value="Genomic_DNA"/>
</dbReference>
<protein>
    <submittedName>
        <fullName evidence="1">Uncharacterized protein</fullName>
    </submittedName>
</protein>
<dbReference type="AlphaFoldDB" id="I4BS82"/>
<gene>
    <name evidence="1" type="ordered locus">Mycch_5470</name>
</gene>